<comment type="subcellular location">
    <subcellularLocation>
        <location evidence="1">Membrane</location>
        <topology evidence="1">Multi-pass membrane protein</topology>
    </subcellularLocation>
</comment>
<accession>A0AA38S1R6</accession>
<reference evidence="8" key="1">
    <citation type="submission" date="2022-07" db="EMBL/GenBank/DDBJ databases">
        <title>Fungi with potential for degradation of polypropylene.</title>
        <authorList>
            <person name="Gostincar C."/>
        </authorList>
    </citation>
    <scope>NUCLEOTIDE SEQUENCE</scope>
    <source>
        <strain evidence="8">EXF-13308</strain>
    </source>
</reference>
<feature type="region of interest" description="Disordered" evidence="5">
    <location>
        <begin position="1"/>
        <end position="41"/>
    </location>
</feature>
<proteinExistence type="predicted"/>
<feature type="transmembrane region" description="Helical" evidence="6">
    <location>
        <begin position="189"/>
        <end position="211"/>
    </location>
</feature>
<keyword evidence="4 6" id="KW-0472">Membrane</keyword>
<evidence type="ECO:0000256" key="5">
    <source>
        <dbReference type="SAM" id="MobiDB-lite"/>
    </source>
</evidence>
<name>A0AA38S1R6_9PEZI</name>
<feature type="transmembrane region" description="Helical" evidence="6">
    <location>
        <begin position="328"/>
        <end position="345"/>
    </location>
</feature>
<dbReference type="Proteomes" id="UP001174694">
    <property type="component" value="Unassembled WGS sequence"/>
</dbReference>
<dbReference type="PROSITE" id="PS50850">
    <property type="entry name" value="MFS"/>
    <property type="match status" value="1"/>
</dbReference>
<feature type="transmembrane region" description="Helical" evidence="6">
    <location>
        <begin position="388"/>
        <end position="409"/>
    </location>
</feature>
<dbReference type="GO" id="GO:0005886">
    <property type="term" value="C:plasma membrane"/>
    <property type="evidence" value="ECO:0007669"/>
    <property type="project" value="TreeGrafter"/>
</dbReference>
<dbReference type="SUPFAM" id="SSF103473">
    <property type="entry name" value="MFS general substrate transporter"/>
    <property type="match status" value="1"/>
</dbReference>
<dbReference type="PRINTS" id="PR01035">
    <property type="entry name" value="TCRTETA"/>
</dbReference>
<feature type="domain" description="Major facilitator superfamily (MFS) profile" evidence="7">
    <location>
        <begin position="67"/>
        <end position="553"/>
    </location>
</feature>
<feature type="compositionally biased region" description="Polar residues" evidence="5">
    <location>
        <begin position="23"/>
        <end position="35"/>
    </location>
</feature>
<evidence type="ECO:0000256" key="4">
    <source>
        <dbReference type="ARBA" id="ARBA00023136"/>
    </source>
</evidence>
<feature type="transmembrane region" description="Helical" evidence="6">
    <location>
        <begin position="260"/>
        <end position="282"/>
    </location>
</feature>
<feature type="transmembrane region" description="Helical" evidence="6">
    <location>
        <begin position="217"/>
        <end position="240"/>
    </location>
</feature>
<evidence type="ECO:0000259" key="7">
    <source>
        <dbReference type="PROSITE" id="PS50850"/>
    </source>
</evidence>
<feature type="transmembrane region" description="Helical" evidence="6">
    <location>
        <begin position="102"/>
        <end position="120"/>
    </location>
</feature>
<dbReference type="Pfam" id="PF07690">
    <property type="entry name" value="MFS_1"/>
    <property type="match status" value="1"/>
</dbReference>
<feature type="transmembrane region" description="Helical" evidence="6">
    <location>
        <begin position="157"/>
        <end position="182"/>
    </location>
</feature>
<evidence type="ECO:0000256" key="6">
    <source>
        <dbReference type="SAM" id="Phobius"/>
    </source>
</evidence>
<dbReference type="InterPro" id="IPR011701">
    <property type="entry name" value="MFS"/>
</dbReference>
<dbReference type="InterPro" id="IPR020846">
    <property type="entry name" value="MFS_dom"/>
</dbReference>
<evidence type="ECO:0000256" key="2">
    <source>
        <dbReference type="ARBA" id="ARBA00022692"/>
    </source>
</evidence>
<keyword evidence="2 6" id="KW-0812">Transmembrane</keyword>
<dbReference type="CDD" id="cd17502">
    <property type="entry name" value="MFS_Azr1_MDR_like"/>
    <property type="match status" value="1"/>
</dbReference>
<evidence type="ECO:0000313" key="8">
    <source>
        <dbReference type="EMBL" id="KAJ9157207.1"/>
    </source>
</evidence>
<feature type="transmembrane region" description="Helical" evidence="6">
    <location>
        <begin position="365"/>
        <end position="381"/>
    </location>
</feature>
<sequence length="558" mass="58740">MSGTVTEIEIGQVASSPRHDTAETSPKSGPSTTPGQPADVLNITEPAEGTAAEDESHYPTGLKLLLILFCAGLVLILDGLDASIVSVAVPSITDHFHTVADVGWYSAAYRLCSCSFQFMFGKLYRVFPVKAVFLLSVVIFMLGSLLCAAAPSSAAFVAGRAVCGFANSGIIAGCFTLLVYCLPLRRRPLFAGILGSVEGGATIAAPILGGVIVESLGWRWCFWISLPIGAVTLAGLFFFLAEIKPQEQLTLRQKLQHLDLVGTAVFVPSLTCLFLALSWAGARYRWDSPVVIGLFCGFAILLCVFAWDQRRKGDAATLPPRILRNRSVLAGFVFSFCCNAALNVVEYYLPTYFQAVRDYSPARSGYLMLPSLGGYIAATLAHGSGVSMLGYCAPFMLASSLVLPVSAGLMTTLAPDTALARTLCYAGLYGFAGGIGFQGPQSAVQAALPAGDASVGLAIIIFAQQAGPAVFVSAAQSVFVNRLATNLAGLAPGLNVTDIASMGLGDLRGRVGPDELAGVLKGLDRSLVQTWYIAVALAVVTMAGSASMEWRSVKQKRS</sequence>
<feature type="transmembrane region" description="Helical" evidence="6">
    <location>
        <begin position="64"/>
        <end position="90"/>
    </location>
</feature>
<organism evidence="8 9">
    <name type="scientific">Pleurostoma richardsiae</name>
    <dbReference type="NCBI Taxonomy" id="41990"/>
    <lineage>
        <taxon>Eukaryota</taxon>
        <taxon>Fungi</taxon>
        <taxon>Dikarya</taxon>
        <taxon>Ascomycota</taxon>
        <taxon>Pezizomycotina</taxon>
        <taxon>Sordariomycetes</taxon>
        <taxon>Sordariomycetidae</taxon>
        <taxon>Calosphaeriales</taxon>
        <taxon>Pleurostomataceae</taxon>
        <taxon>Pleurostoma</taxon>
    </lineage>
</organism>
<keyword evidence="9" id="KW-1185">Reference proteome</keyword>
<dbReference type="InterPro" id="IPR036259">
    <property type="entry name" value="MFS_trans_sf"/>
</dbReference>
<dbReference type="GO" id="GO:0022857">
    <property type="term" value="F:transmembrane transporter activity"/>
    <property type="evidence" value="ECO:0007669"/>
    <property type="project" value="InterPro"/>
</dbReference>
<dbReference type="EMBL" id="JANBVO010000001">
    <property type="protein sequence ID" value="KAJ9157207.1"/>
    <property type="molecule type" value="Genomic_DNA"/>
</dbReference>
<dbReference type="Gene3D" id="1.20.1250.20">
    <property type="entry name" value="MFS general substrate transporter like domains"/>
    <property type="match status" value="1"/>
</dbReference>
<feature type="transmembrane region" description="Helical" evidence="6">
    <location>
        <begin position="288"/>
        <end position="307"/>
    </location>
</feature>
<feature type="transmembrane region" description="Helical" evidence="6">
    <location>
        <begin position="530"/>
        <end position="548"/>
    </location>
</feature>
<feature type="transmembrane region" description="Helical" evidence="6">
    <location>
        <begin position="132"/>
        <end position="151"/>
    </location>
</feature>
<protein>
    <submittedName>
        <fullName evidence="8">Major facilitator superfamily domain, general substrate transporter</fullName>
    </submittedName>
</protein>
<dbReference type="InterPro" id="IPR001958">
    <property type="entry name" value="Tet-R_TetA/multi-R_MdtG-like"/>
</dbReference>
<evidence type="ECO:0000256" key="1">
    <source>
        <dbReference type="ARBA" id="ARBA00004141"/>
    </source>
</evidence>
<evidence type="ECO:0000256" key="3">
    <source>
        <dbReference type="ARBA" id="ARBA00022989"/>
    </source>
</evidence>
<keyword evidence="3 6" id="KW-1133">Transmembrane helix</keyword>
<dbReference type="Gene3D" id="1.20.1720.10">
    <property type="entry name" value="Multidrug resistance protein D"/>
    <property type="match status" value="1"/>
</dbReference>
<gene>
    <name evidence="8" type="ORF">NKR23_g241</name>
</gene>
<evidence type="ECO:0000313" key="9">
    <source>
        <dbReference type="Proteomes" id="UP001174694"/>
    </source>
</evidence>
<dbReference type="AlphaFoldDB" id="A0AA38S1R6"/>
<dbReference type="PANTHER" id="PTHR23501:SF198">
    <property type="entry name" value="AZOLE RESISTANCE PROTEIN 1-RELATED"/>
    <property type="match status" value="1"/>
</dbReference>
<comment type="caution">
    <text evidence="8">The sequence shown here is derived from an EMBL/GenBank/DDBJ whole genome shotgun (WGS) entry which is preliminary data.</text>
</comment>
<dbReference type="PANTHER" id="PTHR23501">
    <property type="entry name" value="MAJOR FACILITATOR SUPERFAMILY"/>
    <property type="match status" value="1"/>
</dbReference>